<gene>
    <name evidence="1" type="ORF">KK1_039009</name>
</gene>
<dbReference type="AlphaFoldDB" id="A0A151RB18"/>
<organism evidence="1 2">
    <name type="scientific">Cajanus cajan</name>
    <name type="common">Pigeon pea</name>
    <name type="synonym">Cajanus indicus</name>
    <dbReference type="NCBI Taxonomy" id="3821"/>
    <lineage>
        <taxon>Eukaryota</taxon>
        <taxon>Viridiplantae</taxon>
        <taxon>Streptophyta</taxon>
        <taxon>Embryophyta</taxon>
        <taxon>Tracheophyta</taxon>
        <taxon>Spermatophyta</taxon>
        <taxon>Magnoliopsida</taxon>
        <taxon>eudicotyledons</taxon>
        <taxon>Gunneridae</taxon>
        <taxon>Pentapetalae</taxon>
        <taxon>rosids</taxon>
        <taxon>fabids</taxon>
        <taxon>Fabales</taxon>
        <taxon>Fabaceae</taxon>
        <taxon>Papilionoideae</taxon>
        <taxon>50 kb inversion clade</taxon>
        <taxon>NPAAA clade</taxon>
        <taxon>indigoferoid/millettioid clade</taxon>
        <taxon>Phaseoleae</taxon>
        <taxon>Cajanus</taxon>
    </lineage>
</organism>
<dbReference type="EMBL" id="KQ483889">
    <property type="protein sequence ID" value="KYP39689.1"/>
    <property type="molecule type" value="Genomic_DNA"/>
</dbReference>
<dbReference type="InterPro" id="IPR021109">
    <property type="entry name" value="Peptidase_aspartic_dom_sf"/>
</dbReference>
<dbReference type="Gramene" id="C.cajan_36549.t">
    <property type="protein sequence ID" value="C.cajan_36549.t.cds1"/>
    <property type="gene ID" value="C.cajan_36549"/>
</dbReference>
<dbReference type="Gene3D" id="2.40.70.10">
    <property type="entry name" value="Acid Proteases"/>
    <property type="match status" value="1"/>
</dbReference>
<evidence type="ECO:0008006" key="3">
    <source>
        <dbReference type="Google" id="ProtNLM"/>
    </source>
</evidence>
<dbReference type="PANTHER" id="PTHR33067:SF15">
    <property type="entry name" value="RNA-DIRECTED DNA POLYMERASE"/>
    <property type="match status" value="1"/>
</dbReference>
<protein>
    <recommendedName>
        <fullName evidence="3">Reverse transcriptase domain-containing protein</fullName>
    </recommendedName>
</protein>
<sequence length="318" mass="35649">MLDLGASINVMPLSIFNSLSLGPLQPTGVVIQLANRSVAHPTSFIEDVLVRVGQLIFPADFYVLDMEEGFSHGSALIILGRPFSKIARTKIDVYVGTLSMEFGDIVVHFNILDAIKFPSKAHYVFRDELIDDLVNEHIHDFDSSHAKKHSFLFYLYNCLSCVESEFESEYKSECEFDYDEASEFDTLGVVPFGLDFMESECTNHVAGSTKEFDLQVEVQAAEQLLLPSLVPSDVQLAPTPELKPLPENLKYAYLEDDERFHVIISTSLDANQDERLLHVLRKHKKAIGWTLANIPGISPSTCMHKILLEDGAKSVRQP</sequence>
<accession>A0A151RB18</accession>
<dbReference type="PANTHER" id="PTHR33067">
    <property type="entry name" value="RNA-DIRECTED DNA POLYMERASE-RELATED"/>
    <property type="match status" value="1"/>
</dbReference>
<proteinExistence type="predicted"/>
<dbReference type="CDD" id="cd00303">
    <property type="entry name" value="retropepsin_like"/>
    <property type="match status" value="1"/>
</dbReference>
<evidence type="ECO:0000313" key="2">
    <source>
        <dbReference type="Proteomes" id="UP000075243"/>
    </source>
</evidence>
<dbReference type="Proteomes" id="UP000075243">
    <property type="component" value="Unassembled WGS sequence"/>
</dbReference>
<reference evidence="1" key="1">
    <citation type="journal article" date="2012" name="Nat. Biotechnol.">
        <title>Draft genome sequence of pigeonpea (Cajanus cajan), an orphan legume crop of resource-poor farmers.</title>
        <authorList>
            <person name="Varshney R.K."/>
            <person name="Chen W."/>
            <person name="Li Y."/>
            <person name="Bharti A.K."/>
            <person name="Saxena R.K."/>
            <person name="Schlueter J.A."/>
            <person name="Donoghue M.T."/>
            <person name="Azam S."/>
            <person name="Fan G."/>
            <person name="Whaley A.M."/>
            <person name="Farmer A.D."/>
            <person name="Sheridan J."/>
            <person name="Iwata A."/>
            <person name="Tuteja R."/>
            <person name="Penmetsa R.V."/>
            <person name="Wu W."/>
            <person name="Upadhyaya H.D."/>
            <person name="Yang S.P."/>
            <person name="Shah T."/>
            <person name="Saxena K.B."/>
            <person name="Michael T."/>
            <person name="McCombie W.R."/>
            <person name="Yang B."/>
            <person name="Zhang G."/>
            <person name="Yang H."/>
            <person name="Wang J."/>
            <person name="Spillane C."/>
            <person name="Cook D.R."/>
            <person name="May G.D."/>
            <person name="Xu X."/>
            <person name="Jackson S.A."/>
        </authorList>
    </citation>
    <scope>NUCLEOTIDE SEQUENCE [LARGE SCALE GENOMIC DNA]</scope>
</reference>
<evidence type="ECO:0000313" key="1">
    <source>
        <dbReference type="EMBL" id="KYP39689.1"/>
    </source>
</evidence>
<keyword evidence="2" id="KW-1185">Reference proteome</keyword>
<name>A0A151RB18_CAJCA</name>